<dbReference type="Proteomes" id="UP000049855">
    <property type="component" value="Unassembled WGS sequence"/>
</dbReference>
<accession>A0A0U1L373</accession>
<organism evidence="1 2">
    <name type="scientific">Sporomusa ovata</name>
    <dbReference type="NCBI Taxonomy" id="2378"/>
    <lineage>
        <taxon>Bacteria</taxon>
        <taxon>Bacillati</taxon>
        <taxon>Bacillota</taxon>
        <taxon>Negativicutes</taxon>
        <taxon>Selenomonadales</taxon>
        <taxon>Sporomusaceae</taxon>
        <taxon>Sporomusa</taxon>
    </lineage>
</organism>
<sequence>MEKDVDISDKEIKIINDDLKGTDWFISPDGTVFIDYIYDMKNWENDKKIIMKLKGGG</sequence>
<protein>
    <submittedName>
        <fullName evidence="1">Uncharacterized protein</fullName>
    </submittedName>
</protein>
<evidence type="ECO:0000313" key="1">
    <source>
        <dbReference type="EMBL" id="CQR74118.1"/>
    </source>
</evidence>
<dbReference type="EMBL" id="CTRP01000014">
    <property type="protein sequence ID" value="CQR74118.1"/>
    <property type="molecule type" value="Genomic_DNA"/>
</dbReference>
<gene>
    <name evidence="1" type="ORF">SpAn4DRAFT_0580</name>
</gene>
<keyword evidence="2" id="KW-1185">Reference proteome</keyword>
<reference evidence="2" key="1">
    <citation type="submission" date="2015-03" db="EMBL/GenBank/DDBJ databases">
        <authorList>
            <person name="Nijsse Bart"/>
        </authorList>
    </citation>
    <scope>NUCLEOTIDE SEQUENCE [LARGE SCALE GENOMIC DNA]</scope>
</reference>
<dbReference type="RefSeq" id="WP_021170123.1">
    <property type="nucleotide sequence ID" value="NZ_CTRP01000014.1"/>
</dbReference>
<name>A0A0U1L373_9FIRM</name>
<evidence type="ECO:0000313" key="2">
    <source>
        <dbReference type="Proteomes" id="UP000049855"/>
    </source>
</evidence>
<dbReference type="AlphaFoldDB" id="A0A0U1L373"/>
<proteinExistence type="predicted"/>